<feature type="transmembrane region" description="Helical" evidence="8">
    <location>
        <begin position="61"/>
        <end position="84"/>
    </location>
</feature>
<feature type="transmembrane region" description="Helical" evidence="8">
    <location>
        <begin position="398"/>
        <end position="423"/>
    </location>
</feature>
<evidence type="ECO:0000256" key="1">
    <source>
        <dbReference type="ARBA" id="ARBA00004141"/>
    </source>
</evidence>
<feature type="transmembrane region" description="Helical" evidence="8">
    <location>
        <begin position="283"/>
        <end position="304"/>
    </location>
</feature>
<dbReference type="AlphaFoldDB" id="A0A084II15"/>
<evidence type="ECO:0000256" key="4">
    <source>
        <dbReference type="ARBA" id="ARBA00022692"/>
    </source>
</evidence>
<feature type="transmembrane region" description="Helical" evidence="8">
    <location>
        <begin position="429"/>
        <end position="451"/>
    </location>
</feature>
<dbReference type="InterPro" id="IPR026030">
    <property type="entry name" value="Pur-cyt_permease_Fcy2/21/22"/>
</dbReference>
<dbReference type="PANTHER" id="PTHR31806">
    <property type="entry name" value="PURINE-CYTOSINE PERMEASE FCY2-RELATED"/>
    <property type="match status" value="1"/>
</dbReference>
<feature type="transmembrane region" description="Helical" evidence="8">
    <location>
        <begin position="324"/>
        <end position="345"/>
    </location>
</feature>
<dbReference type="eggNOG" id="COG1457">
    <property type="taxonomic scope" value="Bacteria"/>
</dbReference>
<dbReference type="InterPro" id="IPR001248">
    <property type="entry name" value="Pur-cyt_permease"/>
</dbReference>
<feature type="transmembrane region" description="Helical" evidence="8">
    <location>
        <begin position="141"/>
        <end position="162"/>
    </location>
</feature>
<evidence type="ECO:0000313" key="10">
    <source>
        <dbReference type="Proteomes" id="UP000028302"/>
    </source>
</evidence>
<evidence type="ECO:0000256" key="2">
    <source>
        <dbReference type="ARBA" id="ARBA00008974"/>
    </source>
</evidence>
<feature type="transmembrane region" description="Helical" evidence="8">
    <location>
        <begin position="169"/>
        <end position="191"/>
    </location>
</feature>
<evidence type="ECO:0000256" key="5">
    <source>
        <dbReference type="ARBA" id="ARBA00022989"/>
    </source>
</evidence>
<proteinExistence type="inferred from homology"/>
<reference evidence="9 10" key="1">
    <citation type="submission" date="2013-03" db="EMBL/GenBank/DDBJ databases">
        <title>Salinisphaera hydrothermalis C41B8 Genome Sequencing.</title>
        <authorList>
            <person name="Li C."/>
            <person name="Lai Q."/>
            <person name="Shao Z."/>
        </authorList>
    </citation>
    <scope>NUCLEOTIDE SEQUENCE [LARGE SCALE GENOMIC DNA]</scope>
    <source>
        <strain evidence="9 10">C41B8</strain>
    </source>
</reference>
<keyword evidence="10" id="KW-1185">Reference proteome</keyword>
<dbReference type="PANTHER" id="PTHR31806:SF1">
    <property type="entry name" value="PURINE-CYTOSINE PERMEASE FCY2-RELATED"/>
    <property type="match status" value="1"/>
</dbReference>
<evidence type="ECO:0000256" key="6">
    <source>
        <dbReference type="ARBA" id="ARBA00023136"/>
    </source>
</evidence>
<keyword evidence="4 8" id="KW-0812">Transmembrane</keyword>
<evidence type="ECO:0000256" key="3">
    <source>
        <dbReference type="ARBA" id="ARBA00022448"/>
    </source>
</evidence>
<dbReference type="PATRIC" id="fig|1304275.5.peg.3158"/>
<dbReference type="CDD" id="cd11484">
    <property type="entry name" value="SLC-NCS1sbd_CobB-like"/>
    <property type="match status" value="1"/>
</dbReference>
<organism evidence="9 10">
    <name type="scientific">Salinisphaera hydrothermalis (strain C41B8)</name>
    <dbReference type="NCBI Taxonomy" id="1304275"/>
    <lineage>
        <taxon>Bacteria</taxon>
        <taxon>Pseudomonadati</taxon>
        <taxon>Pseudomonadota</taxon>
        <taxon>Gammaproteobacteria</taxon>
        <taxon>Salinisphaerales</taxon>
        <taxon>Salinisphaeraceae</taxon>
        <taxon>Salinisphaera</taxon>
    </lineage>
</organism>
<dbReference type="PIRSF" id="PIRSF002744">
    <property type="entry name" value="Pur-cyt_permease"/>
    <property type="match status" value="1"/>
</dbReference>
<comment type="subcellular location">
    <subcellularLocation>
        <location evidence="1">Membrane</location>
        <topology evidence="1">Multi-pass membrane protein</topology>
    </subcellularLocation>
</comment>
<protein>
    <submittedName>
        <fullName evidence="9">Putative amine-transport related membrane protein</fullName>
    </submittedName>
</protein>
<keyword evidence="3 7" id="KW-0813">Transport</keyword>
<feature type="transmembrane region" description="Helical" evidence="8">
    <location>
        <begin position="240"/>
        <end position="263"/>
    </location>
</feature>
<feature type="transmembrane region" description="Helical" evidence="8">
    <location>
        <begin position="197"/>
        <end position="220"/>
    </location>
</feature>
<accession>A0A084II15</accession>
<evidence type="ECO:0000313" key="9">
    <source>
        <dbReference type="EMBL" id="KEZ76349.1"/>
    </source>
</evidence>
<dbReference type="Pfam" id="PF02133">
    <property type="entry name" value="Transp_cyt_pur"/>
    <property type="match status" value="1"/>
</dbReference>
<comment type="caution">
    <text evidence="9">The sequence shown here is derived from an EMBL/GenBank/DDBJ whole genome shotgun (WGS) entry which is preliminary data.</text>
</comment>
<dbReference type="EMBL" id="APNK01000032">
    <property type="protein sequence ID" value="KEZ76349.1"/>
    <property type="molecule type" value="Genomic_DNA"/>
</dbReference>
<dbReference type="GO" id="GO:0022857">
    <property type="term" value="F:transmembrane transporter activity"/>
    <property type="evidence" value="ECO:0007669"/>
    <property type="project" value="InterPro"/>
</dbReference>
<gene>
    <name evidence="9" type="ORF">C41B8_15445</name>
</gene>
<dbReference type="STRING" id="1304275.C41B8_15445"/>
<name>A0A084II15_SALHC</name>
<keyword evidence="6 7" id="KW-0472">Membrane</keyword>
<dbReference type="Proteomes" id="UP000028302">
    <property type="component" value="Unassembled WGS sequence"/>
</dbReference>
<feature type="transmembrane region" description="Helical" evidence="8">
    <location>
        <begin position="357"/>
        <end position="377"/>
    </location>
</feature>
<keyword evidence="5 8" id="KW-1133">Transmembrane helix</keyword>
<comment type="similarity">
    <text evidence="2 7">Belongs to the purine-cytosine permease (2.A.39) family.</text>
</comment>
<sequence>MNVDGTASDRRGVVEVRSIDYVPKAERHGKVWHQGPFWFTGNFVLTTMVTGFVGPSMGLGVWWSVLAVVLGAAFGTFFMAFHANQGPRLGLPQMIQSRAQFGSRGAILPFAATIFVYCGFNVFNVILATEALRLVLPGGPLFWYPLLVLLAIGIAVVGHDLLHFVQRWLTPILIAVFAVLTIGAIVMHGHAAVHQSGAGWAVFLVQFSAAAGYQISYAVYVSDYSRYLPSNVSSRGVISWTYLGAGGSAIWLMSLGAFLSAALPHPEVIASLRSVGNDILPGFGTFAVLASVPALISVMAVNMYGAMLTGISTIDAYRPVRPTISVRVIGIVLFGALATAVALVIPDAYLGSFNNFVILMLYFLVPWTAVNLIDFYVVRHGRYAITEIFNPRGIYGQWSWRGMLAYAVGFVAMIPFFAISFYTGPVTRWLGGADISFLVGLVVAGGLYWILASGIDTAAEQQAIADSNRMLAQREGG</sequence>
<evidence type="ECO:0000256" key="7">
    <source>
        <dbReference type="PIRNR" id="PIRNR002744"/>
    </source>
</evidence>
<evidence type="ECO:0000256" key="8">
    <source>
        <dbReference type="SAM" id="Phobius"/>
    </source>
</evidence>
<dbReference type="Gene3D" id="1.10.4160.10">
    <property type="entry name" value="Hydantoin permease"/>
    <property type="match status" value="1"/>
</dbReference>
<feature type="transmembrane region" description="Helical" evidence="8">
    <location>
        <begin position="105"/>
        <end position="129"/>
    </location>
</feature>
<feature type="transmembrane region" description="Helical" evidence="8">
    <location>
        <begin position="37"/>
        <end position="55"/>
    </location>
</feature>
<dbReference type="GO" id="GO:0005886">
    <property type="term" value="C:plasma membrane"/>
    <property type="evidence" value="ECO:0007669"/>
    <property type="project" value="TreeGrafter"/>
</dbReference>